<accession>A0AAN7U7Y6</accession>
<comment type="caution">
    <text evidence="1">The sequence shown here is derived from an EMBL/GenBank/DDBJ whole genome shotgun (WGS) entry which is preliminary data.</text>
</comment>
<dbReference type="EMBL" id="JAVFKY010000001">
    <property type="protein sequence ID" value="KAK5582940.1"/>
    <property type="molecule type" value="Genomic_DNA"/>
</dbReference>
<sequence>MDRHTNEKIEFFLIKKENQFVDQLTIEAIPPRNNFLYIHQYHQIRYAITRKEIQILS</sequence>
<name>A0AAN7U7Y6_9MYCE</name>
<dbReference type="Proteomes" id="UP001344447">
    <property type="component" value="Unassembled WGS sequence"/>
</dbReference>
<keyword evidence="2" id="KW-1185">Reference proteome</keyword>
<protein>
    <submittedName>
        <fullName evidence="1">Uncharacterized protein</fullName>
    </submittedName>
</protein>
<reference evidence="1 2" key="1">
    <citation type="submission" date="2023-11" db="EMBL/GenBank/DDBJ databases">
        <title>Dfirmibasis_genome.</title>
        <authorList>
            <person name="Edelbroek B."/>
            <person name="Kjellin J."/>
            <person name="Jerlstrom-Hultqvist J."/>
            <person name="Soderbom F."/>
        </authorList>
    </citation>
    <scope>NUCLEOTIDE SEQUENCE [LARGE SCALE GENOMIC DNA]</scope>
    <source>
        <strain evidence="1 2">TNS-C-14</strain>
    </source>
</reference>
<dbReference type="AlphaFoldDB" id="A0AAN7U7Y6"/>
<organism evidence="1 2">
    <name type="scientific">Dictyostelium firmibasis</name>
    <dbReference type="NCBI Taxonomy" id="79012"/>
    <lineage>
        <taxon>Eukaryota</taxon>
        <taxon>Amoebozoa</taxon>
        <taxon>Evosea</taxon>
        <taxon>Eumycetozoa</taxon>
        <taxon>Dictyostelia</taxon>
        <taxon>Dictyosteliales</taxon>
        <taxon>Dictyosteliaceae</taxon>
        <taxon>Dictyostelium</taxon>
    </lineage>
</organism>
<evidence type="ECO:0000313" key="2">
    <source>
        <dbReference type="Proteomes" id="UP001344447"/>
    </source>
</evidence>
<proteinExistence type="predicted"/>
<evidence type="ECO:0000313" key="1">
    <source>
        <dbReference type="EMBL" id="KAK5582940.1"/>
    </source>
</evidence>
<gene>
    <name evidence="1" type="ORF">RB653_004529</name>
</gene>